<dbReference type="AlphaFoldDB" id="A0A2T7ULC8"/>
<dbReference type="GO" id="GO:0000287">
    <property type="term" value="F:magnesium ion binding"/>
    <property type="evidence" value="ECO:0007669"/>
    <property type="project" value="InterPro"/>
</dbReference>
<feature type="binding site" evidence="12">
    <location>
        <position position="59"/>
    </location>
    <ligand>
        <name>CoA</name>
        <dbReference type="ChEBI" id="CHEBI:57287"/>
    </ligand>
</feature>
<sequence>MSAPGDPFLRRQLLGLAASVFPGLPVGIAPVDGVSLKPEEEAALSGAVPARRAEFSAGRAAARTALGRDVALPMGPDRAPVWPPGVRGSITHAGGWALAVTGPGLVGIDLELDQDLPEEVRETVLLPGERGADGRTARLIFSAKECAYKAQYPVTKQLFGFETFAVELGEGVFRAVWQRDVGPFRAGQALEGRFAIGAGFILTGIG</sequence>
<evidence type="ECO:0000256" key="1">
    <source>
        <dbReference type="ARBA" id="ARBA00003937"/>
    </source>
</evidence>
<evidence type="ECO:0000256" key="2">
    <source>
        <dbReference type="ARBA" id="ARBA00004993"/>
    </source>
</evidence>
<evidence type="ECO:0000313" key="17">
    <source>
        <dbReference type="Proteomes" id="UP000244810"/>
    </source>
</evidence>
<dbReference type="GO" id="GO:0005886">
    <property type="term" value="C:plasma membrane"/>
    <property type="evidence" value="ECO:0007669"/>
    <property type="project" value="TreeGrafter"/>
</dbReference>
<dbReference type="PANTHER" id="PTHR38096">
    <property type="entry name" value="ENTEROBACTIN SYNTHASE COMPONENT D"/>
    <property type="match status" value="1"/>
</dbReference>
<gene>
    <name evidence="16" type="ORF">DDE23_20860</name>
</gene>
<keyword evidence="13" id="KW-0460">Magnesium</keyword>
<comment type="cofactor">
    <cofactor evidence="13">
        <name>Mg(2+)</name>
        <dbReference type="ChEBI" id="CHEBI:18420"/>
    </cofactor>
</comment>
<evidence type="ECO:0000256" key="12">
    <source>
        <dbReference type="PIRSR" id="PIRSR603542-1"/>
    </source>
</evidence>
<evidence type="ECO:0000256" key="9">
    <source>
        <dbReference type="ARBA" id="ARBA00031996"/>
    </source>
</evidence>
<dbReference type="EMBL" id="QDDR01000014">
    <property type="protein sequence ID" value="PVE45477.1"/>
    <property type="molecule type" value="Genomic_DNA"/>
</dbReference>
<comment type="subunit">
    <text evidence="4">EntB, EntD, EntE, and EntF form a multienzyme complex called enterobactin synthase.</text>
</comment>
<comment type="catalytic activity">
    <reaction evidence="11">
        <text>apo-[peptidyl-carrier protein] + CoA = holo-[peptidyl-carrier protein] + adenosine 3',5'-bisphosphate + H(+)</text>
        <dbReference type="Rhea" id="RHEA:46228"/>
        <dbReference type="Rhea" id="RHEA-COMP:11479"/>
        <dbReference type="Rhea" id="RHEA-COMP:11480"/>
        <dbReference type="ChEBI" id="CHEBI:15378"/>
        <dbReference type="ChEBI" id="CHEBI:29999"/>
        <dbReference type="ChEBI" id="CHEBI:57287"/>
        <dbReference type="ChEBI" id="CHEBI:58343"/>
        <dbReference type="ChEBI" id="CHEBI:64479"/>
    </reaction>
</comment>
<dbReference type="InterPro" id="IPR041354">
    <property type="entry name" value="4PPT_N"/>
</dbReference>
<evidence type="ECO:0000256" key="7">
    <source>
        <dbReference type="ARBA" id="ARBA00023191"/>
    </source>
</evidence>
<evidence type="ECO:0000259" key="14">
    <source>
        <dbReference type="Pfam" id="PF01648"/>
    </source>
</evidence>
<dbReference type="Proteomes" id="UP000244810">
    <property type="component" value="Unassembled WGS sequence"/>
</dbReference>
<comment type="pathway">
    <text evidence="2">Siderophore biosynthesis; enterobactin biosynthesis.</text>
</comment>
<dbReference type="RefSeq" id="WP_107754346.1">
    <property type="nucleotide sequence ID" value="NZ_QBKF01000013.1"/>
</dbReference>
<dbReference type="OrthoDB" id="8210607at2"/>
<evidence type="ECO:0000256" key="5">
    <source>
        <dbReference type="ARBA" id="ARBA00019087"/>
    </source>
</evidence>
<feature type="domain" description="4'-phosphopantetheinyl transferase N-terminal" evidence="15">
    <location>
        <begin position="39"/>
        <end position="101"/>
    </location>
</feature>
<evidence type="ECO:0000256" key="13">
    <source>
        <dbReference type="PIRSR" id="PIRSR603542-2"/>
    </source>
</evidence>
<dbReference type="Gene3D" id="3.90.470.20">
    <property type="entry name" value="4'-phosphopantetheinyl transferase domain"/>
    <property type="match status" value="1"/>
</dbReference>
<evidence type="ECO:0000256" key="4">
    <source>
        <dbReference type="ARBA" id="ARBA00011503"/>
    </source>
</evidence>
<dbReference type="Pfam" id="PF17837">
    <property type="entry name" value="4PPT_N"/>
    <property type="match status" value="1"/>
</dbReference>
<dbReference type="InterPro" id="IPR037143">
    <property type="entry name" value="4-PPantetheinyl_Trfase_dom_sf"/>
</dbReference>
<reference evidence="16 17" key="1">
    <citation type="journal article" date="2011" name="Syst. Appl. Microbiol.">
        <title>Defluviimonas denitrificans gen. nov., sp. nov., and Pararhodobacter aggregans gen. nov., sp. nov., non-phototrophic Rhodobacteraceae from the biofilter of a marine aquaculture.</title>
        <authorList>
            <person name="Foesel B.U."/>
            <person name="Drake H.L."/>
            <person name="Schramm A."/>
        </authorList>
    </citation>
    <scope>NUCLEOTIDE SEQUENCE [LARGE SCALE GENOMIC DNA]</scope>
    <source>
        <strain evidence="16 17">D1-19</strain>
    </source>
</reference>
<feature type="binding site" evidence="13">
    <location>
        <position position="109"/>
    </location>
    <ligand>
        <name>Mg(2+)</name>
        <dbReference type="ChEBI" id="CHEBI:18420"/>
    </ligand>
</feature>
<dbReference type="GO" id="GO:0008897">
    <property type="term" value="F:holo-[acyl-carrier-protein] synthase activity"/>
    <property type="evidence" value="ECO:0007669"/>
    <property type="project" value="InterPro"/>
</dbReference>
<dbReference type="GO" id="GO:0009239">
    <property type="term" value="P:enterobactin biosynthetic process"/>
    <property type="evidence" value="ECO:0007669"/>
    <property type="project" value="UniProtKB-UniPathway"/>
</dbReference>
<feature type="binding site" evidence="12">
    <location>
        <begin position="91"/>
        <end position="92"/>
    </location>
    <ligand>
        <name>CoA</name>
        <dbReference type="ChEBI" id="CHEBI:57287"/>
    </ligand>
</feature>
<feature type="binding site" evidence="12">
    <location>
        <position position="51"/>
    </location>
    <ligand>
        <name>CoA</name>
        <dbReference type="ChEBI" id="CHEBI:57287"/>
    </ligand>
</feature>
<evidence type="ECO:0000256" key="10">
    <source>
        <dbReference type="ARBA" id="ARBA00049176"/>
    </source>
</evidence>
<comment type="catalytic activity">
    <reaction evidence="10">
        <text>apo-[aryl-carrier protein] + CoA = holo-[aryl-carrier protein] + adenosine 3',5'-bisphosphate + H(+)</text>
        <dbReference type="Rhea" id="RHEA:48404"/>
        <dbReference type="Rhea" id="RHEA-COMP:15903"/>
        <dbReference type="Rhea" id="RHEA-COMP:17557"/>
        <dbReference type="ChEBI" id="CHEBI:15378"/>
        <dbReference type="ChEBI" id="CHEBI:29999"/>
        <dbReference type="ChEBI" id="CHEBI:57287"/>
        <dbReference type="ChEBI" id="CHEBI:58343"/>
        <dbReference type="ChEBI" id="CHEBI:64479"/>
    </reaction>
</comment>
<dbReference type="InterPro" id="IPR008278">
    <property type="entry name" value="4-PPantetheinyl_Trfase_dom"/>
</dbReference>
<dbReference type="InterPro" id="IPR003542">
    <property type="entry name" value="Enbac_synth_compD-like"/>
</dbReference>
<feature type="binding site" evidence="12">
    <location>
        <position position="109"/>
    </location>
    <ligand>
        <name>CoA</name>
        <dbReference type="ChEBI" id="CHEBI:57287"/>
    </ligand>
</feature>
<keyword evidence="6 16" id="KW-0808">Transferase</keyword>
<keyword evidence="7" id="KW-0259">Enterobactin biosynthesis</keyword>
<feature type="binding site" evidence="12">
    <location>
        <position position="149"/>
    </location>
    <ligand>
        <name>CoA</name>
        <dbReference type="ChEBI" id="CHEBI:57287"/>
    </ligand>
</feature>
<accession>A0A2T7ULC8</accession>
<feature type="domain" description="4'-phosphopantetheinyl transferase" evidence="14">
    <location>
        <begin position="106"/>
        <end position="168"/>
    </location>
</feature>
<proteinExistence type="inferred from homology"/>
<organism evidence="16 17">
    <name type="scientific">Pararhodobacter aggregans</name>
    <dbReference type="NCBI Taxonomy" id="404875"/>
    <lineage>
        <taxon>Bacteria</taxon>
        <taxon>Pseudomonadati</taxon>
        <taxon>Pseudomonadota</taxon>
        <taxon>Alphaproteobacteria</taxon>
        <taxon>Rhodobacterales</taxon>
        <taxon>Paracoccaceae</taxon>
        <taxon>Pararhodobacter</taxon>
    </lineage>
</organism>
<feature type="binding site" evidence="12">
    <location>
        <position position="145"/>
    </location>
    <ligand>
        <name>CoA</name>
        <dbReference type="ChEBI" id="CHEBI:57287"/>
    </ligand>
</feature>
<comment type="caution">
    <text evidence="16">The sequence shown here is derived from an EMBL/GenBank/DDBJ whole genome shotgun (WGS) entry which is preliminary data.</text>
</comment>
<evidence type="ECO:0000259" key="15">
    <source>
        <dbReference type="Pfam" id="PF17837"/>
    </source>
</evidence>
<feature type="binding site" evidence="13">
    <location>
        <position position="111"/>
    </location>
    <ligand>
        <name>Mg(2+)</name>
        <dbReference type="ChEBI" id="CHEBI:18420"/>
    </ligand>
</feature>
<evidence type="ECO:0000256" key="11">
    <source>
        <dbReference type="ARBA" id="ARBA00049191"/>
    </source>
</evidence>
<evidence type="ECO:0000256" key="6">
    <source>
        <dbReference type="ARBA" id="ARBA00022679"/>
    </source>
</evidence>
<evidence type="ECO:0000256" key="3">
    <source>
        <dbReference type="ARBA" id="ARBA00008342"/>
    </source>
</evidence>
<dbReference type="Pfam" id="PF01648">
    <property type="entry name" value="ACPS"/>
    <property type="match status" value="1"/>
</dbReference>
<keyword evidence="13" id="KW-0479">Metal-binding</keyword>
<dbReference type="GO" id="GO:0009366">
    <property type="term" value="C:enterobactin synthetase complex"/>
    <property type="evidence" value="ECO:0007669"/>
    <property type="project" value="InterPro"/>
</dbReference>
<name>A0A2T7ULC8_9RHOB</name>
<dbReference type="SUPFAM" id="SSF56214">
    <property type="entry name" value="4'-phosphopantetheinyl transferase"/>
    <property type="match status" value="1"/>
</dbReference>
<evidence type="ECO:0000313" key="16">
    <source>
        <dbReference type="EMBL" id="PVE45477.1"/>
    </source>
</evidence>
<protein>
    <recommendedName>
        <fullName evidence="5">Enterobactin synthase component D</fullName>
    </recommendedName>
    <alternativeName>
        <fullName evidence="8">4'-phosphopantetheinyl transferase EntD</fullName>
    </alternativeName>
    <alternativeName>
        <fullName evidence="9">Enterochelin synthase D</fullName>
    </alternativeName>
</protein>
<dbReference type="UniPathway" id="UPA00017"/>
<evidence type="ECO:0000256" key="8">
    <source>
        <dbReference type="ARBA" id="ARBA00029894"/>
    </source>
</evidence>
<dbReference type="PANTHER" id="PTHR38096:SF1">
    <property type="entry name" value="ENTEROBACTIN SYNTHASE COMPONENT D"/>
    <property type="match status" value="1"/>
</dbReference>
<keyword evidence="17" id="KW-1185">Reference proteome</keyword>
<comment type="function">
    <text evidence="1">Involved in the biosynthesis of the siderophore enterobactin (enterochelin), which is a macrocyclic trimeric lactone of N-(2,3-dihydroxybenzoyl)-serine. The serine trilactone serves as a scaffolding for the three catechol functionalities that provide hexadentate coordination for the tightly ligated iron(2+) atoms. Plays an essential role in the assembly of the enterobactin by catalyzing the transfer of the 4'-phosphopantetheine (Ppant) moiety from coenzyme A to the apo-domains of both EntB (ArCP domain) and EntF (PCP domain) to yield their holo-forms which make them competent for the activation of 2,3-dihydroxybenzoate (DHB) and L-serine, respectively.</text>
</comment>
<comment type="similarity">
    <text evidence="3">Belongs to the P-Pant transferase superfamily. EntD family.</text>
</comment>